<reference evidence="1 2" key="1">
    <citation type="submission" date="2012-05" db="EMBL/GenBank/DDBJ databases">
        <title>Genome sequence of Nitritalea halalkaliphila LW7.</title>
        <authorList>
            <person name="Jangir P.K."/>
            <person name="Singh A."/>
            <person name="Shivaji S."/>
            <person name="Sharma R."/>
        </authorList>
    </citation>
    <scope>NUCLEOTIDE SEQUENCE [LARGE SCALE GENOMIC DNA]</scope>
    <source>
        <strain evidence="1 2">LW7</strain>
    </source>
</reference>
<sequence>MKKSILLFLPFLLFAMSCDELLNEMATSFQEQEIDESFADVRAIQANLAYGAFIYQAFQERQM</sequence>
<protein>
    <submittedName>
        <fullName evidence="1">Uncharacterized protein</fullName>
    </submittedName>
</protein>
<organism evidence="1 2">
    <name type="scientific">Nitritalea halalkaliphila LW7</name>
    <dbReference type="NCBI Taxonomy" id="1189621"/>
    <lineage>
        <taxon>Bacteria</taxon>
        <taxon>Pseudomonadati</taxon>
        <taxon>Bacteroidota</taxon>
        <taxon>Cytophagia</taxon>
        <taxon>Cytophagales</taxon>
        <taxon>Cyclobacteriaceae</taxon>
        <taxon>Nitritalea</taxon>
    </lineage>
</organism>
<dbReference type="AlphaFoldDB" id="I5C378"/>
<evidence type="ECO:0000313" key="2">
    <source>
        <dbReference type="Proteomes" id="UP000005551"/>
    </source>
</evidence>
<dbReference type="STRING" id="1189621.A3SI_10704"/>
<dbReference type="Proteomes" id="UP000005551">
    <property type="component" value="Unassembled WGS sequence"/>
</dbReference>
<gene>
    <name evidence="1" type="ORF">A3SI_10704</name>
</gene>
<dbReference type="EMBL" id="AJYA01000022">
    <property type="protein sequence ID" value="EIM76280.1"/>
    <property type="molecule type" value="Genomic_DNA"/>
</dbReference>
<evidence type="ECO:0000313" key="1">
    <source>
        <dbReference type="EMBL" id="EIM76280.1"/>
    </source>
</evidence>
<name>I5C378_9BACT</name>
<dbReference type="PROSITE" id="PS51257">
    <property type="entry name" value="PROKAR_LIPOPROTEIN"/>
    <property type="match status" value="1"/>
</dbReference>
<comment type="caution">
    <text evidence="1">The sequence shown here is derived from an EMBL/GenBank/DDBJ whole genome shotgun (WGS) entry which is preliminary data.</text>
</comment>
<dbReference type="RefSeq" id="WP_009055134.1">
    <property type="nucleotide sequence ID" value="NZ_AJYA01000022.1"/>
</dbReference>
<keyword evidence="2" id="KW-1185">Reference proteome</keyword>
<accession>I5C378</accession>
<proteinExistence type="predicted"/>